<feature type="region of interest" description="Disordered" evidence="11">
    <location>
        <begin position="1052"/>
        <end position="1120"/>
    </location>
</feature>
<dbReference type="FunFam" id="3.30.200.20:FF:000270">
    <property type="entry name" value="Serine/threonine-protein kinase bur1"/>
    <property type="match status" value="1"/>
</dbReference>
<sequence>MSKSVKNSHRDNTRDIWRPNMGEAERGRGRPRSQSRERRRSPPTGPMKRRQGGDRDFRSPERGSRPFDKPPPSPSRRRSRERSRSGDSRRSPRYEPISPRRPPRNEKTGGRNAGGGASESRNSNRHKRRRPSGSPIKRRRSRSPGHYTNRHSSKKTRRPRSRSRSPSVSRRGKRDGSASSRPLYPPPPRKYKPPNRGPNNRDRSMSTSPKRLPHDSRFRSPIRGSIRGSPLPSSRRHSPPPPSRGRSVSPMPPPPRGRRGFPRDSRSPPPTGRGRRHFFPRSPPRHLNRSPRFQSPSHPQSPQEKRRSASPPPTLDQSPPSKASYPNNSHAGQLEEHRTVVDAKPNYQSSVPNNDSQSGIIPAPEQSGPNASEGQDPVEGSSKTLTPDQSTQQTAPPTAPQINDGPYVNPERQKNILADDAPGFGRGRRFSREHPTGPSRGGYHYQDGPPHGGRRGSQHSDYHAPFSGRGSRQGQFSPERRPPFEERRSGRRFGGRGHRGRGRGGGGGGGIHDDGGMGRGRNRFDSHEQQPPTHPRQSRPATPEDSRRPVSRSKDGSQEGHHENEGDNGNLPNSRNSSVAREPTSQADHEMPPPSWPASKNSPEPPLQDSRPFKRISGGPNANRGSASTSESKGGSNFRPFALGVFNKSKKPLPKALDASREPLSRGQPRGSGVNNIPLGKNVEVLKKSAKREAPPPPTVPANSYPEQEKVSQAPVTPKAIRQQPPPTKESIYTRLSMVGEGTYGKVYKASNGVTKELVALKRIRMESERDGFPITAVREMKLLQALKQNNVVSLLEMMVEKGDFYMVFEYMDHDLTGILNHPTFRLEPCHIKHLAKQFFEGLEYLHHRGVLHRDIKGSNILLNNDGQLKIADFGLARFYTKASKKQLDYTNRIITLWYRPPEILLGATAYGPAVDIWSAACVFVELFTRQPVFTGKTEIDQLDTIYNVMGTPSEKIWPGLKEMPWYGLLRTPARRRPKFQERYSILLPDTAMELATRMLQYDPDQRPSAEEILKHQYFLEEPAPAPPLGLRDLKGDWHEYESKIERRREREINEKKKRAQHEVDRKKWKEAQAEKKRLAQQEYNPERPIAPTASKRKREDGDVELPGSSGLVKKREVGS</sequence>
<feature type="compositionally biased region" description="Basic and acidic residues" evidence="11">
    <location>
        <begin position="684"/>
        <end position="694"/>
    </location>
</feature>
<organism evidence="13 14">
    <name type="scientific">Choiromyces venosus 120613-1</name>
    <dbReference type="NCBI Taxonomy" id="1336337"/>
    <lineage>
        <taxon>Eukaryota</taxon>
        <taxon>Fungi</taxon>
        <taxon>Dikarya</taxon>
        <taxon>Ascomycota</taxon>
        <taxon>Pezizomycotina</taxon>
        <taxon>Pezizomycetes</taxon>
        <taxon>Pezizales</taxon>
        <taxon>Tuberaceae</taxon>
        <taxon>Choiromyces</taxon>
    </lineage>
</organism>
<dbReference type="GO" id="GO:0005524">
    <property type="term" value="F:ATP binding"/>
    <property type="evidence" value="ECO:0007669"/>
    <property type="project" value="UniProtKB-UniRule"/>
</dbReference>
<evidence type="ECO:0000256" key="7">
    <source>
        <dbReference type="ARBA" id="ARBA00022840"/>
    </source>
</evidence>
<feature type="region of interest" description="Disordered" evidence="11">
    <location>
        <begin position="1"/>
        <end position="727"/>
    </location>
</feature>
<accession>A0A3N4K1T9</accession>
<keyword evidence="3" id="KW-0723">Serine/threonine-protein kinase</keyword>
<keyword evidence="7 10" id="KW-0067">ATP-binding</keyword>
<keyword evidence="4" id="KW-0808">Transferase</keyword>
<dbReference type="CDD" id="cd07840">
    <property type="entry name" value="STKc_CDK9_like"/>
    <property type="match status" value="1"/>
</dbReference>
<dbReference type="GO" id="GO:0008353">
    <property type="term" value="F:RNA polymerase II CTD heptapeptide repeat kinase activity"/>
    <property type="evidence" value="ECO:0007669"/>
    <property type="project" value="TreeGrafter"/>
</dbReference>
<dbReference type="PROSITE" id="PS00107">
    <property type="entry name" value="PROTEIN_KINASE_ATP"/>
    <property type="match status" value="1"/>
</dbReference>
<feature type="binding site" evidence="10">
    <location>
        <position position="762"/>
    </location>
    <ligand>
        <name>ATP</name>
        <dbReference type="ChEBI" id="CHEBI:30616"/>
    </ligand>
</feature>
<feature type="domain" description="Protein kinase" evidence="12">
    <location>
        <begin position="733"/>
        <end position="1019"/>
    </location>
</feature>
<proteinExistence type="inferred from homology"/>
<evidence type="ECO:0000313" key="14">
    <source>
        <dbReference type="Proteomes" id="UP000276215"/>
    </source>
</evidence>
<feature type="compositionally biased region" description="Basic and acidic residues" evidence="11">
    <location>
        <begin position="82"/>
        <end position="93"/>
    </location>
</feature>
<dbReference type="PROSITE" id="PS50011">
    <property type="entry name" value="PROTEIN_KINASE_DOM"/>
    <property type="match status" value="1"/>
</dbReference>
<dbReference type="OrthoDB" id="204883at2759"/>
<keyword evidence="14" id="KW-1185">Reference proteome</keyword>
<dbReference type="AlphaFoldDB" id="A0A3N4K1T9"/>
<feature type="compositionally biased region" description="Polar residues" evidence="11">
    <location>
        <begin position="381"/>
        <end position="396"/>
    </location>
</feature>
<evidence type="ECO:0000256" key="6">
    <source>
        <dbReference type="ARBA" id="ARBA00022777"/>
    </source>
</evidence>
<evidence type="ECO:0000256" key="5">
    <source>
        <dbReference type="ARBA" id="ARBA00022741"/>
    </source>
</evidence>
<dbReference type="InterPro" id="IPR008271">
    <property type="entry name" value="Ser/Thr_kinase_AS"/>
</dbReference>
<dbReference type="Gene3D" id="1.10.510.10">
    <property type="entry name" value="Transferase(Phosphotransferase) domain 1"/>
    <property type="match status" value="1"/>
</dbReference>
<dbReference type="SMART" id="SM00220">
    <property type="entry name" value="S_TKc"/>
    <property type="match status" value="1"/>
</dbReference>
<dbReference type="PANTHER" id="PTHR24056">
    <property type="entry name" value="CELL DIVISION PROTEIN KINASE"/>
    <property type="match status" value="1"/>
</dbReference>
<dbReference type="GO" id="GO:0004693">
    <property type="term" value="F:cyclin-dependent protein serine/threonine kinase activity"/>
    <property type="evidence" value="ECO:0007669"/>
    <property type="project" value="UniProtKB-EC"/>
</dbReference>
<dbReference type="InterPro" id="IPR050108">
    <property type="entry name" value="CDK"/>
</dbReference>
<keyword evidence="6 13" id="KW-0418">Kinase</keyword>
<evidence type="ECO:0000256" key="10">
    <source>
        <dbReference type="PROSITE-ProRule" id="PRU10141"/>
    </source>
</evidence>
<evidence type="ECO:0000256" key="1">
    <source>
        <dbReference type="ARBA" id="ARBA00006485"/>
    </source>
</evidence>
<dbReference type="GO" id="GO:0030332">
    <property type="term" value="F:cyclin binding"/>
    <property type="evidence" value="ECO:0007669"/>
    <property type="project" value="TreeGrafter"/>
</dbReference>
<dbReference type="InterPro" id="IPR000719">
    <property type="entry name" value="Prot_kinase_dom"/>
</dbReference>
<feature type="compositionally biased region" description="Basic residues" evidence="11">
    <location>
        <begin position="489"/>
        <end position="502"/>
    </location>
</feature>
<feature type="compositionally biased region" description="Polar residues" evidence="11">
    <location>
        <begin position="291"/>
        <end position="302"/>
    </location>
</feature>
<evidence type="ECO:0000256" key="2">
    <source>
        <dbReference type="ARBA" id="ARBA00012425"/>
    </source>
</evidence>
<feature type="compositionally biased region" description="Polar residues" evidence="11">
    <location>
        <begin position="315"/>
        <end position="331"/>
    </location>
</feature>
<feature type="compositionally biased region" description="Basic residues" evidence="11">
    <location>
        <begin position="123"/>
        <end position="163"/>
    </location>
</feature>
<feature type="compositionally biased region" description="Polar residues" evidence="11">
    <location>
        <begin position="346"/>
        <end position="359"/>
    </location>
</feature>
<comment type="similarity">
    <text evidence="1">Belongs to the protein kinase superfamily. CMGC Ser/Thr protein kinase family. CDC2/CDKX subfamily.</text>
</comment>
<evidence type="ECO:0000256" key="4">
    <source>
        <dbReference type="ARBA" id="ARBA00022679"/>
    </source>
</evidence>
<feature type="compositionally biased region" description="Basic and acidic residues" evidence="11">
    <location>
        <begin position="51"/>
        <end position="68"/>
    </location>
</feature>
<dbReference type="Pfam" id="PF00069">
    <property type="entry name" value="Pkinase"/>
    <property type="match status" value="1"/>
</dbReference>
<reference evidence="13 14" key="1">
    <citation type="journal article" date="2018" name="Nat. Ecol. Evol.">
        <title>Pezizomycetes genomes reveal the molecular basis of ectomycorrhizal truffle lifestyle.</title>
        <authorList>
            <person name="Murat C."/>
            <person name="Payen T."/>
            <person name="Noel B."/>
            <person name="Kuo A."/>
            <person name="Morin E."/>
            <person name="Chen J."/>
            <person name="Kohler A."/>
            <person name="Krizsan K."/>
            <person name="Balestrini R."/>
            <person name="Da Silva C."/>
            <person name="Montanini B."/>
            <person name="Hainaut M."/>
            <person name="Levati E."/>
            <person name="Barry K.W."/>
            <person name="Belfiori B."/>
            <person name="Cichocki N."/>
            <person name="Clum A."/>
            <person name="Dockter R.B."/>
            <person name="Fauchery L."/>
            <person name="Guy J."/>
            <person name="Iotti M."/>
            <person name="Le Tacon F."/>
            <person name="Lindquist E.A."/>
            <person name="Lipzen A."/>
            <person name="Malagnac F."/>
            <person name="Mello A."/>
            <person name="Molinier V."/>
            <person name="Miyauchi S."/>
            <person name="Poulain J."/>
            <person name="Riccioni C."/>
            <person name="Rubini A."/>
            <person name="Sitrit Y."/>
            <person name="Splivallo R."/>
            <person name="Traeger S."/>
            <person name="Wang M."/>
            <person name="Zifcakova L."/>
            <person name="Wipf D."/>
            <person name="Zambonelli A."/>
            <person name="Paolocci F."/>
            <person name="Nowrousian M."/>
            <person name="Ottonello S."/>
            <person name="Baldrian P."/>
            <person name="Spatafora J.W."/>
            <person name="Henrissat B."/>
            <person name="Nagy L.G."/>
            <person name="Aury J.M."/>
            <person name="Wincker P."/>
            <person name="Grigoriev I.V."/>
            <person name="Bonfante P."/>
            <person name="Martin F.M."/>
        </authorList>
    </citation>
    <scope>NUCLEOTIDE SEQUENCE [LARGE SCALE GENOMIC DNA]</scope>
    <source>
        <strain evidence="13 14">120613-1</strain>
    </source>
</reference>
<feature type="compositionally biased region" description="Basic and acidic residues" evidence="11">
    <location>
        <begin position="8"/>
        <end position="28"/>
    </location>
</feature>
<keyword evidence="5 10" id="KW-0547">Nucleotide-binding</keyword>
<name>A0A3N4K1T9_9PEZI</name>
<feature type="compositionally biased region" description="Polar residues" evidence="11">
    <location>
        <begin position="623"/>
        <end position="635"/>
    </location>
</feature>
<dbReference type="InterPro" id="IPR017441">
    <property type="entry name" value="Protein_kinase_ATP_BS"/>
</dbReference>
<feature type="compositionally biased region" description="Basic and acidic residues" evidence="11">
    <location>
        <begin position="478"/>
        <end position="488"/>
    </location>
</feature>
<dbReference type="STRING" id="1336337.A0A3N4K1T9"/>
<dbReference type="InterPro" id="IPR011009">
    <property type="entry name" value="Kinase-like_dom_sf"/>
</dbReference>
<evidence type="ECO:0000256" key="11">
    <source>
        <dbReference type="SAM" id="MobiDB-lite"/>
    </source>
</evidence>
<dbReference type="Proteomes" id="UP000276215">
    <property type="component" value="Unassembled WGS sequence"/>
</dbReference>
<evidence type="ECO:0000313" key="13">
    <source>
        <dbReference type="EMBL" id="RPB03488.1"/>
    </source>
</evidence>
<gene>
    <name evidence="13" type="ORF">L873DRAFT_1786916</name>
</gene>
<evidence type="ECO:0000256" key="8">
    <source>
        <dbReference type="ARBA" id="ARBA00047811"/>
    </source>
</evidence>
<feature type="compositionally biased region" description="Basic and acidic residues" evidence="11">
    <location>
        <begin position="542"/>
        <end position="565"/>
    </location>
</feature>
<evidence type="ECO:0000256" key="9">
    <source>
        <dbReference type="ARBA" id="ARBA00048367"/>
    </source>
</evidence>
<dbReference type="GO" id="GO:0032968">
    <property type="term" value="P:positive regulation of transcription elongation by RNA polymerase II"/>
    <property type="evidence" value="ECO:0007669"/>
    <property type="project" value="TreeGrafter"/>
</dbReference>
<dbReference type="PANTHER" id="PTHR24056:SF546">
    <property type="entry name" value="CYCLIN-DEPENDENT KINASE 12"/>
    <property type="match status" value="1"/>
</dbReference>
<dbReference type="Gene3D" id="3.30.200.20">
    <property type="entry name" value="Phosphorylase Kinase, domain 1"/>
    <property type="match status" value="1"/>
</dbReference>
<dbReference type="FunFam" id="1.10.510.10:FF:000440">
    <property type="entry name" value="Serine/threonine-protein kinase bur1"/>
    <property type="match status" value="1"/>
</dbReference>
<dbReference type="GO" id="GO:0008024">
    <property type="term" value="C:cyclin/CDK positive transcription elongation factor complex"/>
    <property type="evidence" value="ECO:0007669"/>
    <property type="project" value="TreeGrafter"/>
</dbReference>
<feature type="compositionally biased region" description="Basic residues" evidence="11">
    <location>
        <begin position="273"/>
        <end position="289"/>
    </location>
</feature>
<protein>
    <recommendedName>
        <fullName evidence="2">cyclin-dependent kinase</fullName>
        <ecNumber evidence="2">2.7.11.22</ecNumber>
    </recommendedName>
</protein>
<dbReference type="PROSITE" id="PS00108">
    <property type="entry name" value="PROTEIN_KINASE_ST"/>
    <property type="match status" value="1"/>
</dbReference>
<comment type="catalytic activity">
    <reaction evidence="9">
        <text>L-seryl-[protein] + ATP = O-phospho-L-seryl-[protein] + ADP + H(+)</text>
        <dbReference type="Rhea" id="RHEA:17989"/>
        <dbReference type="Rhea" id="RHEA-COMP:9863"/>
        <dbReference type="Rhea" id="RHEA-COMP:11604"/>
        <dbReference type="ChEBI" id="CHEBI:15378"/>
        <dbReference type="ChEBI" id="CHEBI:29999"/>
        <dbReference type="ChEBI" id="CHEBI:30616"/>
        <dbReference type="ChEBI" id="CHEBI:83421"/>
        <dbReference type="ChEBI" id="CHEBI:456216"/>
        <dbReference type="EC" id="2.7.11.22"/>
    </reaction>
</comment>
<feature type="compositionally biased region" description="Basic and acidic residues" evidence="11">
    <location>
        <begin position="511"/>
        <end position="528"/>
    </location>
</feature>
<dbReference type="EMBL" id="ML120362">
    <property type="protein sequence ID" value="RPB03488.1"/>
    <property type="molecule type" value="Genomic_DNA"/>
</dbReference>
<comment type="catalytic activity">
    <reaction evidence="8">
        <text>L-threonyl-[protein] + ATP = O-phospho-L-threonyl-[protein] + ADP + H(+)</text>
        <dbReference type="Rhea" id="RHEA:46608"/>
        <dbReference type="Rhea" id="RHEA-COMP:11060"/>
        <dbReference type="Rhea" id="RHEA-COMP:11605"/>
        <dbReference type="ChEBI" id="CHEBI:15378"/>
        <dbReference type="ChEBI" id="CHEBI:30013"/>
        <dbReference type="ChEBI" id="CHEBI:30616"/>
        <dbReference type="ChEBI" id="CHEBI:61977"/>
        <dbReference type="ChEBI" id="CHEBI:456216"/>
        <dbReference type="EC" id="2.7.11.22"/>
    </reaction>
</comment>
<evidence type="ECO:0000259" key="12">
    <source>
        <dbReference type="PROSITE" id="PS50011"/>
    </source>
</evidence>
<feature type="compositionally biased region" description="Basic and acidic residues" evidence="11">
    <location>
        <begin position="1052"/>
        <end position="1080"/>
    </location>
</feature>
<feature type="compositionally biased region" description="Polar residues" evidence="11">
    <location>
        <begin position="570"/>
        <end position="586"/>
    </location>
</feature>
<feature type="compositionally biased region" description="Basic residues" evidence="11">
    <location>
        <begin position="29"/>
        <end position="41"/>
    </location>
</feature>
<evidence type="ECO:0000256" key="3">
    <source>
        <dbReference type="ARBA" id="ARBA00022527"/>
    </source>
</evidence>
<dbReference type="EC" id="2.7.11.22" evidence="2"/>
<dbReference type="SUPFAM" id="SSF56112">
    <property type="entry name" value="Protein kinase-like (PK-like)"/>
    <property type="match status" value="1"/>
</dbReference>